<evidence type="ECO:0000313" key="4">
    <source>
        <dbReference type="Proteomes" id="UP000746747"/>
    </source>
</evidence>
<dbReference type="GO" id="GO:0016579">
    <property type="term" value="P:protein deubiquitination"/>
    <property type="evidence" value="ECO:0007669"/>
    <property type="project" value="InterPro"/>
</dbReference>
<dbReference type="Gene3D" id="3.90.70.10">
    <property type="entry name" value="Cysteine proteinases"/>
    <property type="match status" value="1"/>
</dbReference>
<comment type="similarity">
    <text evidence="1">Belongs to the peptidase C19 family.</text>
</comment>
<dbReference type="Pfam" id="PF00443">
    <property type="entry name" value="UCH"/>
    <property type="match status" value="1"/>
</dbReference>
<dbReference type="GO" id="GO:0000082">
    <property type="term" value="P:G1/S transition of mitotic cell cycle"/>
    <property type="evidence" value="ECO:0007669"/>
    <property type="project" value="TreeGrafter"/>
</dbReference>
<dbReference type="GO" id="GO:0004843">
    <property type="term" value="F:cysteine-type deubiquitinase activity"/>
    <property type="evidence" value="ECO:0007669"/>
    <property type="project" value="InterPro"/>
</dbReference>
<feature type="domain" description="Peptidase C19 ubiquitin carboxyl-terminal hydrolase" evidence="2">
    <location>
        <begin position="240"/>
        <end position="440"/>
    </location>
</feature>
<dbReference type="AlphaFoldDB" id="A0A8J2MC08"/>
<dbReference type="InterPro" id="IPR001394">
    <property type="entry name" value="Peptidase_C19_UCH"/>
</dbReference>
<proteinExistence type="inferred from homology"/>
<evidence type="ECO:0000256" key="1">
    <source>
        <dbReference type="ARBA" id="ARBA00009085"/>
    </source>
</evidence>
<dbReference type="InterPro" id="IPR050164">
    <property type="entry name" value="Peptidase_C19"/>
</dbReference>
<protein>
    <recommendedName>
        <fullName evidence="2">Peptidase C19 ubiquitin carboxyl-terminal hydrolase domain-containing protein</fullName>
    </recommendedName>
</protein>
<comment type="caution">
    <text evidence="3">The sequence shown here is derived from an EMBL/GenBank/DDBJ whole genome shotgun (WGS) entry which is preliminary data.</text>
</comment>
<dbReference type="PANTHER" id="PTHR24006">
    <property type="entry name" value="UBIQUITIN CARBOXYL-TERMINAL HYDROLASE"/>
    <property type="match status" value="1"/>
</dbReference>
<dbReference type="InterPro" id="IPR038765">
    <property type="entry name" value="Papain-like_cys_pep_sf"/>
</dbReference>
<dbReference type="GO" id="GO:0005634">
    <property type="term" value="C:nucleus"/>
    <property type="evidence" value="ECO:0007669"/>
    <property type="project" value="TreeGrafter"/>
</dbReference>
<dbReference type="PANTHER" id="PTHR24006:SF915">
    <property type="entry name" value="UBIQUITIN CARBOXYL-TERMINAL HYDROLASE-RELATED"/>
    <property type="match status" value="1"/>
</dbReference>
<reference evidence="3" key="1">
    <citation type="submission" date="2021-09" db="EMBL/GenBank/DDBJ databases">
        <authorList>
            <consortium name="Pathogen Informatics"/>
        </authorList>
    </citation>
    <scope>NUCLEOTIDE SEQUENCE</scope>
</reference>
<evidence type="ECO:0000259" key="2">
    <source>
        <dbReference type="Pfam" id="PF00443"/>
    </source>
</evidence>
<keyword evidence="4" id="KW-1185">Reference proteome</keyword>
<dbReference type="GO" id="GO:0005829">
    <property type="term" value="C:cytosol"/>
    <property type="evidence" value="ECO:0007669"/>
    <property type="project" value="TreeGrafter"/>
</dbReference>
<accession>A0A8J2MC08</accession>
<evidence type="ECO:0000313" key="3">
    <source>
        <dbReference type="EMBL" id="CAG9538145.1"/>
    </source>
</evidence>
<organism evidence="3 4">
    <name type="scientific">Cercopithifilaria johnstoni</name>
    <dbReference type="NCBI Taxonomy" id="2874296"/>
    <lineage>
        <taxon>Eukaryota</taxon>
        <taxon>Metazoa</taxon>
        <taxon>Ecdysozoa</taxon>
        <taxon>Nematoda</taxon>
        <taxon>Chromadorea</taxon>
        <taxon>Rhabditida</taxon>
        <taxon>Spirurina</taxon>
        <taxon>Spiruromorpha</taxon>
        <taxon>Filarioidea</taxon>
        <taxon>Onchocercidae</taxon>
        <taxon>Cercopithifilaria</taxon>
    </lineage>
</organism>
<dbReference type="EMBL" id="CAKAEH010001626">
    <property type="protein sequence ID" value="CAG9538145.1"/>
    <property type="molecule type" value="Genomic_DNA"/>
</dbReference>
<dbReference type="Proteomes" id="UP000746747">
    <property type="component" value="Unassembled WGS sequence"/>
</dbReference>
<sequence length="743" mass="83415">MNTSTALVLGPGQFRVKVLSVLLKSPSWPKVTIMTFSEEKAGITFCFGDDEIIFPFESFAGLPWSPPLGNSMRFGFLGSSNVDIFVEFKSHDDLLYAHNLLKMKYLVIAQFTPPELFYRGDIMENISTGIYITWLDFFSSECAKREKLEKEDTTQKDILRLTIKKKTFSEIDRSFVWKPSSPKRIKQSFDVEDDIEQDTVETEDLSAELSGLSLNDFTTHQRRTFSGSSMISPMISGTPGFASVGNMCSMISILQSLFANWIFVKDLYKFCMKIEECGINLNEEMPLSLVVAGLATRRCSAINDLKTKLLEAIQGTADFMDDGQQDAHEFLISILNHVQKECDQMLYKQYDIVDKQERDRRNPVTSNFAFVIESTIKCNRCGTVTKNEEENVILPVALQMLEQDITRCLILFIKRYFFNESVVIKRDDEVEVPLYLALKKDSIGEAAQFPALSPTTEEIDLKTIRPLGRKIFLNAKRRLKLGNSANESNSSAVDVQSTRAGNPKADSLAVDLSNLTIGGLAKTSDDLGEVGVNTDMFTDSCKPDAKHDGTAVLGKKFEASHGEAEELANVELLKFIQCRTNSNSEGVDSSSENEEYVLQPEPYSPRDEVQESVLLQVLIPSSDALYSLLSQELITPNEVLNLLLSQERISSSEVLDSFLSQELKQLCLVHTESSQKRLCRRGSRASVGYHSDEDVNAMAKPRQSTIRKRRLSDDSGCDRRSGTTMLKVSFFNSEKRFGILCII</sequence>
<dbReference type="OrthoDB" id="5813749at2759"/>
<gene>
    <name evidence="3" type="ORF">CJOHNSTONI_LOCUS7881</name>
</gene>
<name>A0A8J2MC08_9BILA</name>
<dbReference type="SUPFAM" id="SSF54001">
    <property type="entry name" value="Cysteine proteinases"/>
    <property type="match status" value="1"/>
</dbReference>